<evidence type="ECO:0000313" key="4">
    <source>
        <dbReference type="Proteomes" id="UP000230750"/>
    </source>
</evidence>
<gene>
    <name evidence="3" type="ORF">BSL78_22343</name>
</gene>
<dbReference type="OrthoDB" id="6083831at2759"/>
<evidence type="ECO:0000313" key="3">
    <source>
        <dbReference type="EMBL" id="PIK40805.1"/>
    </source>
</evidence>
<evidence type="ECO:0000256" key="2">
    <source>
        <dbReference type="SAM" id="MobiDB-lite"/>
    </source>
</evidence>
<proteinExistence type="predicted"/>
<evidence type="ECO:0000256" key="1">
    <source>
        <dbReference type="ARBA" id="ARBA00023125"/>
    </source>
</evidence>
<dbReference type="SUPFAM" id="SSF47823">
    <property type="entry name" value="lambda integrase-like, N-terminal domain"/>
    <property type="match status" value="1"/>
</dbReference>
<dbReference type="InterPro" id="IPR052055">
    <property type="entry name" value="Hepadnavirus_pol/RT"/>
</dbReference>
<feature type="region of interest" description="Disordered" evidence="2">
    <location>
        <begin position="215"/>
        <end position="272"/>
    </location>
</feature>
<organism evidence="3 4">
    <name type="scientific">Stichopus japonicus</name>
    <name type="common">Sea cucumber</name>
    <dbReference type="NCBI Taxonomy" id="307972"/>
    <lineage>
        <taxon>Eukaryota</taxon>
        <taxon>Metazoa</taxon>
        <taxon>Echinodermata</taxon>
        <taxon>Eleutherozoa</taxon>
        <taxon>Echinozoa</taxon>
        <taxon>Holothuroidea</taxon>
        <taxon>Aspidochirotacea</taxon>
        <taxon>Aspidochirotida</taxon>
        <taxon>Stichopodidae</taxon>
        <taxon>Apostichopus</taxon>
    </lineage>
</organism>
<feature type="region of interest" description="Disordered" evidence="2">
    <location>
        <begin position="38"/>
        <end position="72"/>
    </location>
</feature>
<dbReference type="AlphaFoldDB" id="A0A2G8JYN4"/>
<dbReference type="STRING" id="307972.A0A2G8JYN4"/>
<sequence>MVARPKQLEFRGTLCDTATNDIDNDGRVTVRMGSSLEQSHSMGDVVPNRNISPHQHPGDDGGQKSPGSFNDHVQGTITTIFTDNTTVVAYINRQGGTRSERLCRLAWEVITAAEDSGTILRASHIAGKLNVMADALSRGHIDPNEWSLEQETCDRIFSIFGRPTIDLFATHKNNKLQTFCSRRFHPLAYHTDAMSLSWDHMDAYIFPPLMYDRTSPQENSELQGQVHTNSPVLASQTLVRRDPPTPHGRPSESTGQAPPTVPETGNSLPPRHQGVTISCLEAVRSSLRQRGFSEAAAAMAADARRGTTAATYDSRLRKFDQWCRPRQILLPAASVTQIAEFLLSLWRRETSLHYQELQVGHRCHPPGLPRWLHTEQ</sequence>
<protein>
    <submittedName>
        <fullName evidence="3">Uncharacterized protein</fullName>
    </submittedName>
</protein>
<dbReference type="PANTHER" id="PTHR33050">
    <property type="entry name" value="REVERSE TRANSCRIPTASE DOMAIN-CONTAINING PROTEIN"/>
    <property type="match status" value="1"/>
</dbReference>
<dbReference type="EMBL" id="MRZV01001082">
    <property type="protein sequence ID" value="PIK40805.1"/>
    <property type="molecule type" value="Genomic_DNA"/>
</dbReference>
<dbReference type="GO" id="GO:0003677">
    <property type="term" value="F:DNA binding"/>
    <property type="evidence" value="ECO:0007669"/>
    <property type="project" value="UniProtKB-KW"/>
</dbReference>
<feature type="compositionally biased region" description="Polar residues" evidence="2">
    <location>
        <begin position="215"/>
        <end position="238"/>
    </location>
</feature>
<accession>A0A2G8JYN4</accession>
<dbReference type="CDD" id="cd09275">
    <property type="entry name" value="RNase_HI_RT_DIRS1"/>
    <property type="match status" value="1"/>
</dbReference>
<dbReference type="InterPro" id="IPR010998">
    <property type="entry name" value="Integrase_recombinase_N"/>
</dbReference>
<feature type="compositionally biased region" description="Polar residues" evidence="2">
    <location>
        <begin position="251"/>
        <end position="267"/>
    </location>
</feature>
<dbReference type="Gene3D" id="1.10.150.130">
    <property type="match status" value="1"/>
</dbReference>
<keyword evidence="4" id="KW-1185">Reference proteome</keyword>
<comment type="caution">
    <text evidence="3">The sequence shown here is derived from an EMBL/GenBank/DDBJ whole genome shotgun (WGS) entry which is preliminary data.</text>
</comment>
<dbReference type="PANTHER" id="PTHR33050:SF7">
    <property type="entry name" value="RIBONUCLEASE H"/>
    <property type="match status" value="1"/>
</dbReference>
<keyword evidence="1" id="KW-0238">DNA-binding</keyword>
<reference evidence="3 4" key="1">
    <citation type="journal article" date="2017" name="PLoS Biol.">
        <title>The sea cucumber genome provides insights into morphological evolution and visceral regeneration.</title>
        <authorList>
            <person name="Zhang X."/>
            <person name="Sun L."/>
            <person name="Yuan J."/>
            <person name="Sun Y."/>
            <person name="Gao Y."/>
            <person name="Zhang L."/>
            <person name="Li S."/>
            <person name="Dai H."/>
            <person name="Hamel J.F."/>
            <person name="Liu C."/>
            <person name="Yu Y."/>
            <person name="Liu S."/>
            <person name="Lin W."/>
            <person name="Guo K."/>
            <person name="Jin S."/>
            <person name="Xu P."/>
            <person name="Storey K.B."/>
            <person name="Huan P."/>
            <person name="Zhang T."/>
            <person name="Zhou Y."/>
            <person name="Zhang J."/>
            <person name="Lin C."/>
            <person name="Li X."/>
            <person name="Xing L."/>
            <person name="Huo D."/>
            <person name="Sun M."/>
            <person name="Wang L."/>
            <person name="Mercier A."/>
            <person name="Li F."/>
            <person name="Yang H."/>
            <person name="Xiang J."/>
        </authorList>
    </citation>
    <scope>NUCLEOTIDE SEQUENCE [LARGE SCALE GENOMIC DNA]</scope>
    <source>
        <strain evidence="3">Shaxun</strain>
        <tissue evidence="3">Muscle</tissue>
    </source>
</reference>
<name>A0A2G8JYN4_STIJA</name>
<dbReference type="Proteomes" id="UP000230750">
    <property type="component" value="Unassembled WGS sequence"/>
</dbReference>